<comment type="caution">
    <text evidence="7">The sequence shown here is derived from an EMBL/GenBank/DDBJ whole genome shotgun (WGS) entry which is preliminary data.</text>
</comment>
<dbReference type="InterPro" id="IPR008930">
    <property type="entry name" value="Terpenoid_cyclase/PrenylTrfase"/>
</dbReference>
<evidence type="ECO:0000313" key="8">
    <source>
        <dbReference type="Proteomes" id="UP001359559"/>
    </source>
</evidence>
<feature type="domain" description="Terpene synthase N-terminal" evidence="5">
    <location>
        <begin position="150"/>
        <end position="297"/>
    </location>
</feature>
<dbReference type="InterPro" id="IPR036965">
    <property type="entry name" value="Terpene_synth_N_sf"/>
</dbReference>
<evidence type="ECO:0000259" key="6">
    <source>
        <dbReference type="Pfam" id="PF03936"/>
    </source>
</evidence>
<dbReference type="Gene3D" id="1.50.10.160">
    <property type="match status" value="1"/>
</dbReference>
<evidence type="ECO:0000256" key="2">
    <source>
        <dbReference type="ARBA" id="ARBA00022723"/>
    </source>
</evidence>
<dbReference type="Proteomes" id="UP001359559">
    <property type="component" value="Unassembled WGS sequence"/>
</dbReference>
<comment type="cofactor">
    <cofactor evidence="1">
        <name>Mg(2+)</name>
        <dbReference type="ChEBI" id="CHEBI:18420"/>
    </cofactor>
</comment>
<dbReference type="Gene3D" id="1.50.10.130">
    <property type="entry name" value="Terpene synthase, N-terminal domain"/>
    <property type="match status" value="2"/>
</dbReference>
<dbReference type="GO" id="GO:0010333">
    <property type="term" value="F:terpene synthase activity"/>
    <property type="evidence" value="ECO:0007669"/>
    <property type="project" value="InterPro"/>
</dbReference>
<name>A0AAN9JRW4_CLITE</name>
<keyword evidence="2" id="KW-0479">Metal-binding</keyword>
<dbReference type="InterPro" id="IPR001906">
    <property type="entry name" value="Terpene_synth_N"/>
</dbReference>
<keyword evidence="4" id="KW-0456">Lyase</keyword>
<dbReference type="InterPro" id="IPR008949">
    <property type="entry name" value="Isoprenoid_synthase_dom_sf"/>
</dbReference>
<evidence type="ECO:0000256" key="4">
    <source>
        <dbReference type="ARBA" id="ARBA00023239"/>
    </source>
</evidence>
<dbReference type="SUPFAM" id="SSF48576">
    <property type="entry name" value="Terpenoid synthases"/>
    <property type="match status" value="1"/>
</dbReference>
<accession>A0AAN9JRW4</accession>
<dbReference type="FunFam" id="1.10.600.10:FF:000036">
    <property type="entry name" value="cis-abienol synthase, chloroplastic"/>
    <property type="match status" value="1"/>
</dbReference>
<evidence type="ECO:0000256" key="3">
    <source>
        <dbReference type="ARBA" id="ARBA00022842"/>
    </source>
</evidence>
<feature type="domain" description="Terpene synthase metal-binding" evidence="6">
    <location>
        <begin position="378"/>
        <end position="607"/>
    </location>
</feature>
<reference evidence="7 8" key="1">
    <citation type="submission" date="2024-01" db="EMBL/GenBank/DDBJ databases">
        <title>The genomes of 5 underutilized Papilionoideae crops provide insights into root nodulation and disease resistance.</title>
        <authorList>
            <person name="Yuan L."/>
        </authorList>
    </citation>
    <scope>NUCLEOTIDE SEQUENCE [LARGE SCALE GENOMIC DNA]</scope>
    <source>
        <strain evidence="7">LY-2023</strain>
        <tissue evidence="7">Leaf</tissue>
    </source>
</reference>
<dbReference type="SUPFAM" id="SSF48239">
    <property type="entry name" value="Terpenoid cyclases/Protein prenyltransferases"/>
    <property type="match status" value="2"/>
</dbReference>
<dbReference type="Gene3D" id="1.10.600.10">
    <property type="entry name" value="Farnesyl Diphosphate Synthase"/>
    <property type="match status" value="1"/>
</dbReference>
<organism evidence="7 8">
    <name type="scientific">Clitoria ternatea</name>
    <name type="common">Butterfly pea</name>
    <dbReference type="NCBI Taxonomy" id="43366"/>
    <lineage>
        <taxon>Eukaryota</taxon>
        <taxon>Viridiplantae</taxon>
        <taxon>Streptophyta</taxon>
        <taxon>Embryophyta</taxon>
        <taxon>Tracheophyta</taxon>
        <taxon>Spermatophyta</taxon>
        <taxon>Magnoliopsida</taxon>
        <taxon>eudicotyledons</taxon>
        <taxon>Gunneridae</taxon>
        <taxon>Pentapetalae</taxon>
        <taxon>rosids</taxon>
        <taxon>fabids</taxon>
        <taxon>Fabales</taxon>
        <taxon>Fabaceae</taxon>
        <taxon>Papilionoideae</taxon>
        <taxon>50 kb inversion clade</taxon>
        <taxon>NPAAA clade</taxon>
        <taxon>indigoferoid/millettioid clade</taxon>
        <taxon>Phaseoleae</taxon>
        <taxon>Clitoria</taxon>
    </lineage>
</organism>
<dbReference type="Pfam" id="PF01397">
    <property type="entry name" value="Terpene_synth"/>
    <property type="match status" value="1"/>
</dbReference>
<dbReference type="InterPro" id="IPR005630">
    <property type="entry name" value="Terpene_synthase_metal-bd"/>
</dbReference>
<evidence type="ECO:0000259" key="5">
    <source>
        <dbReference type="Pfam" id="PF01397"/>
    </source>
</evidence>
<dbReference type="Pfam" id="PF03936">
    <property type="entry name" value="Terpene_synth_C"/>
    <property type="match status" value="1"/>
</dbReference>
<evidence type="ECO:0000256" key="1">
    <source>
        <dbReference type="ARBA" id="ARBA00001946"/>
    </source>
</evidence>
<sequence length="645" mass="74436">MEIPLTFIHSRVEKIKRTILSSDIDHYSFVCPSAYETAWLAMIPDSRNPSQPMFKNYLDWLLNNQKLQGFWGDCEAFVNPTIESFPATLASMIALKIWNTGMSLLDKGRSFIDDNGDKLLNEGYLERFLIVLPAMVELADTTSLDAAFPEASMAYPMDEDLIKLCMVNDLQKLGLGQYFVRESELLLAQVYRCVRFVFDFRNYKNMEQSSSKMKMSPAQLHKDSLAFQLLRMHGYKVSPASLWFLNDEEIRAEVEKDYQQFSSAMLHVFRASNLMFCGEYELGEARIFSKILLQKGNRDRPQMEHELNLQWLARLDHLEHRMWIENKESNALWKGKASYNRVSYLYNDQLLELATLNFEFRQSLYKNELKELQRWAEDWGISSMGFGREKTTYCYFAIAAATSWLPYDSYIRMLVAKSAIIITVADDFYDMIGSISELEDLSGAIGRWDSRGLSGHSKVIFDALDNLVSEAANKFLQHEGTTDISDNLKDLVRMAKAKWSRNGHKPSIDSYLKTGMISIATHSLVLQASCFLKPSLTAEKLRPIQYEPITAQLMVISRLLNDIESYKKEKEDGKLNFVLVNLIENPEEDIEDSIDFVREIIDKKKKEFLEHALIDGLSDLPMPCKHFHLSCLKVFQMFYVTSRIL</sequence>
<keyword evidence="8" id="KW-1185">Reference proteome</keyword>
<dbReference type="InterPro" id="IPR050148">
    <property type="entry name" value="Terpene_synthase-like"/>
</dbReference>
<dbReference type="AlphaFoldDB" id="A0AAN9JRW4"/>
<proteinExistence type="predicted"/>
<dbReference type="EMBL" id="JAYKXN010000003">
    <property type="protein sequence ID" value="KAK7302737.1"/>
    <property type="molecule type" value="Genomic_DNA"/>
</dbReference>
<gene>
    <name evidence="7" type="ORF">RJT34_13633</name>
</gene>
<dbReference type="GO" id="GO:0000287">
    <property type="term" value="F:magnesium ion binding"/>
    <property type="evidence" value="ECO:0007669"/>
    <property type="project" value="InterPro"/>
</dbReference>
<dbReference type="PANTHER" id="PTHR31739">
    <property type="entry name" value="ENT-COPALYL DIPHOSPHATE SYNTHASE, CHLOROPLASTIC"/>
    <property type="match status" value="1"/>
</dbReference>
<dbReference type="GO" id="GO:0016102">
    <property type="term" value="P:diterpenoid biosynthetic process"/>
    <property type="evidence" value="ECO:0007669"/>
    <property type="project" value="TreeGrafter"/>
</dbReference>
<keyword evidence="3" id="KW-0460">Magnesium</keyword>
<protein>
    <submittedName>
        <fullName evidence="7">Uncharacterized protein</fullName>
    </submittedName>
</protein>
<dbReference type="PANTHER" id="PTHR31739:SF25">
    <property type="entry name" value="(E,E)-GERANYLLINALOOL SYNTHASE"/>
    <property type="match status" value="1"/>
</dbReference>
<evidence type="ECO:0000313" key="7">
    <source>
        <dbReference type="EMBL" id="KAK7302737.1"/>
    </source>
</evidence>